<feature type="compositionally biased region" description="Low complexity" evidence="1">
    <location>
        <begin position="327"/>
        <end position="339"/>
    </location>
</feature>
<name>A0AAV9ZIZ5_9AGAR</name>
<dbReference type="Proteomes" id="UP001362999">
    <property type="component" value="Unassembled WGS sequence"/>
</dbReference>
<dbReference type="EMBL" id="JAWWNJ010000139">
    <property type="protein sequence ID" value="KAK6984265.1"/>
    <property type="molecule type" value="Genomic_DNA"/>
</dbReference>
<gene>
    <name evidence="2" type="ORF">R3P38DRAFT_3232008</name>
</gene>
<proteinExistence type="predicted"/>
<evidence type="ECO:0000313" key="2">
    <source>
        <dbReference type="EMBL" id="KAK6984265.1"/>
    </source>
</evidence>
<organism evidence="2 3">
    <name type="scientific">Favolaschia claudopus</name>
    <dbReference type="NCBI Taxonomy" id="2862362"/>
    <lineage>
        <taxon>Eukaryota</taxon>
        <taxon>Fungi</taxon>
        <taxon>Dikarya</taxon>
        <taxon>Basidiomycota</taxon>
        <taxon>Agaricomycotina</taxon>
        <taxon>Agaricomycetes</taxon>
        <taxon>Agaricomycetidae</taxon>
        <taxon>Agaricales</taxon>
        <taxon>Marasmiineae</taxon>
        <taxon>Mycenaceae</taxon>
        <taxon>Favolaschia</taxon>
    </lineage>
</organism>
<feature type="region of interest" description="Disordered" evidence="1">
    <location>
        <begin position="326"/>
        <end position="355"/>
    </location>
</feature>
<keyword evidence="3" id="KW-1185">Reference proteome</keyword>
<protein>
    <submittedName>
        <fullName evidence="2">Uncharacterized protein</fullName>
    </submittedName>
</protein>
<accession>A0AAV9ZIZ5</accession>
<evidence type="ECO:0000256" key="1">
    <source>
        <dbReference type="SAM" id="MobiDB-lite"/>
    </source>
</evidence>
<reference evidence="2 3" key="1">
    <citation type="journal article" date="2024" name="J Genomics">
        <title>Draft genome sequencing and assembly of Favolaschia claudopus CIRM-BRFM 2984 isolated from oak limbs.</title>
        <authorList>
            <person name="Navarro D."/>
            <person name="Drula E."/>
            <person name="Chaduli D."/>
            <person name="Cazenave R."/>
            <person name="Ahrendt S."/>
            <person name="Wang J."/>
            <person name="Lipzen A."/>
            <person name="Daum C."/>
            <person name="Barry K."/>
            <person name="Grigoriev I.V."/>
            <person name="Favel A."/>
            <person name="Rosso M.N."/>
            <person name="Martin F."/>
        </authorList>
    </citation>
    <scope>NUCLEOTIDE SEQUENCE [LARGE SCALE GENOMIC DNA]</scope>
    <source>
        <strain evidence="2 3">CIRM-BRFM 2984</strain>
    </source>
</reference>
<sequence length="355" mass="39148">MSDFPLSDALGFTGGKVQRQKDIDQEVHRTVALLNPFPFNKALPSHYHDHVLIGPYLNVGKTNPAGLGDWYYRCLPKEHKKCTQRYHRISHPDRSVLLPTIPDSRLFFVLVRRLRRPPGVVQMHWGTNFGLIQTLFVFSPTPRRLLQHTELASTPPTFSVAEVPLVIIPPRPVTCAKDSIRSPTSCYSGCKAIVLSCTSASNFSSQFRIIWPYLILSLLLHAPYSSDNLAMQYNIETSPLNPFHERLPISFDLPSIPTIDNVEPAASVQEVPFAHFSPQGMIINSAAEANDRCADDTRTIISISSGTASEAVVAQPAGKKHSIIYVSSGSSSSPLSFGSDTDLELGYPPNGGSRR</sequence>
<dbReference type="AlphaFoldDB" id="A0AAV9ZIZ5"/>
<comment type="caution">
    <text evidence="2">The sequence shown here is derived from an EMBL/GenBank/DDBJ whole genome shotgun (WGS) entry which is preliminary data.</text>
</comment>
<evidence type="ECO:0000313" key="3">
    <source>
        <dbReference type="Proteomes" id="UP001362999"/>
    </source>
</evidence>